<dbReference type="Pfam" id="PF00583">
    <property type="entry name" value="Acetyltransf_1"/>
    <property type="match status" value="1"/>
</dbReference>
<sequence length="153" mass="17504">MIRSIDVLHIQTAKALWNLQRTSYAVEAELIGFNEIPPLHESLEELQACGEIFLGYYIETQLAGAISYTVESQELTICRLVVHPTYFKKGIATKLLSNLIEKQPYPVYYVSTARDNIPAICFYKANGFCWINDIEVVPNFYISCFKKEKKTTP</sequence>
<feature type="domain" description="N-acetyltransferase" evidence="1">
    <location>
        <begin position="1"/>
        <end position="153"/>
    </location>
</feature>
<dbReference type="Gene3D" id="3.40.630.30">
    <property type="match status" value="1"/>
</dbReference>
<dbReference type="Proteomes" id="UP001218246">
    <property type="component" value="Unassembled WGS sequence"/>
</dbReference>
<accession>A0ABT6H644</accession>
<gene>
    <name evidence="2" type="ORF">P6P90_09185</name>
</gene>
<proteinExistence type="predicted"/>
<protein>
    <submittedName>
        <fullName evidence="2">GNAT family N-acetyltransferase</fullName>
    </submittedName>
</protein>
<keyword evidence="3" id="KW-1185">Reference proteome</keyword>
<dbReference type="SUPFAM" id="SSF55729">
    <property type="entry name" value="Acyl-CoA N-acyltransferases (Nat)"/>
    <property type="match status" value="1"/>
</dbReference>
<dbReference type="EMBL" id="JARULN010000006">
    <property type="protein sequence ID" value="MDG5754145.1"/>
    <property type="molecule type" value="Genomic_DNA"/>
</dbReference>
<evidence type="ECO:0000313" key="3">
    <source>
        <dbReference type="Proteomes" id="UP001218246"/>
    </source>
</evidence>
<reference evidence="2 3" key="1">
    <citation type="submission" date="2023-04" db="EMBL/GenBank/DDBJ databases">
        <title>Ectobacillus antri isolated from activated sludge.</title>
        <authorList>
            <person name="Yan P."/>
            <person name="Liu X."/>
        </authorList>
    </citation>
    <scope>NUCLEOTIDE SEQUENCE [LARGE SCALE GENOMIC DNA]</scope>
    <source>
        <strain evidence="2 3">C18H</strain>
    </source>
</reference>
<name>A0ABT6H644_9BACI</name>
<organism evidence="2 3">
    <name type="scientific">Ectobacillus antri</name>
    <dbReference type="NCBI Taxonomy" id="2486280"/>
    <lineage>
        <taxon>Bacteria</taxon>
        <taxon>Bacillati</taxon>
        <taxon>Bacillota</taxon>
        <taxon>Bacilli</taxon>
        <taxon>Bacillales</taxon>
        <taxon>Bacillaceae</taxon>
        <taxon>Ectobacillus</taxon>
    </lineage>
</organism>
<evidence type="ECO:0000259" key="1">
    <source>
        <dbReference type="PROSITE" id="PS51186"/>
    </source>
</evidence>
<dbReference type="CDD" id="cd04301">
    <property type="entry name" value="NAT_SF"/>
    <property type="match status" value="1"/>
</dbReference>
<evidence type="ECO:0000313" key="2">
    <source>
        <dbReference type="EMBL" id="MDG5754145.1"/>
    </source>
</evidence>
<dbReference type="InterPro" id="IPR000182">
    <property type="entry name" value="GNAT_dom"/>
</dbReference>
<dbReference type="RefSeq" id="WP_124564773.1">
    <property type="nucleotide sequence ID" value="NZ_JARRRY010000005.1"/>
</dbReference>
<comment type="caution">
    <text evidence="2">The sequence shown here is derived from an EMBL/GenBank/DDBJ whole genome shotgun (WGS) entry which is preliminary data.</text>
</comment>
<dbReference type="InterPro" id="IPR016181">
    <property type="entry name" value="Acyl_CoA_acyltransferase"/>
</dbReference>
<dbReference type="PROSITE" id="PS51186">
    <property type="entry name" value="GNAT"/>
    <property type="match status" value="1"/>
</dbReference>